<proteinExistence type="predicted"/>
<dbReference type="EMBL" id="FAOZ01000034">
    <property type="protein sequence ID" value="CUU60043.1"/>
    <property type="molecule type" value="Genomic_DNA"/>
</dbReference>
<feature type="compositionally biased region" description="Gly residues" evidence="1">
    <location>
        <begin position="304"/>
        <end position="324"/>
    </location>
</feature>
<feature type="compositionally biased region" description="Basic and acidic residues" evidence="1">
    <location>
        <begin position="174"/>
        <end position="191"/>
    </location>
</feature>
<feature type="region of interest" description="Disordered" evidence="1">
    <location>
        <begin position="215"/>
        <end position="234"/>
    </location>
</feature>
<dbReference type="RefSeq" id="WP_091284545.1">
    <property type="nucleotide sequence ID" value="NZ_FAOZ01000034.1"/>
</dbReference>
<dbReference type="AlphaFoldDB" id="A0A0S4QWJ1"/>
<dbReference type="Proteomes" id="UP000198802">
    <property type="component" value="Unassembled WGS sequence"/>
</dbReference>
<sequence length="514" mass="53769">MHLDTDAADSTAGDAAARDAAARDAADVAGRLATFDALVTPVGEELLARAEEALASGAELAAGTRLRAAGHPPDLVAAAFSQAELRARARAKFSHPERMFFTRPGLEQASSERAAAHRAARFAGLGRLADLCTGIGGDLLALAGEHPVLAVDRDPLHLRMAVHNATAGRRPHSGSHEPPEAHEPDKSNEVHEMHEVRPWEGDVRDADLSGIDGVFVDPARREGDQRRSAGAGEPPLSWCFGLVERVAAVAVKAAPGLPLEVVPPGWEVEFVADRRGLKEAVLFSPALASAPRRATVLLGPDNAPGGGTSGSGTRGKNTSGGGIPESGTPGDRADQGLGSGRNGDQPRLRVATLTGEPDPPGGASDADAGDGGVATRLALGRPEGFLFDPNPAVTRAGLVGTLARLVDGWQIDPMIAFLCAQNPVATPFARVLRVEAEMAFDIRRVASAVRGAGISALDVRRRGLAGDVESIRRRLLPARRQLVPGGPTMTVIMTRVRDEPWAILCTEIPDHQII</sequence>
<name>A0A0S4QWJ1_9ACTN</name>
<evidence type="ECO:0000256" key="1">
    <source>
        <dbReference type="SAM" id="MobiDB-lite"/>
    </source>
</evidence>
<keyword evidence="4" id="KW-1185">Reference proteome</keyword>
<evidence type="ECO:0000313" key="3">
    <source>
        <dbReference type="EMBL" id="CUU60043.1"/>
    </source>
</evidence>
<dbReference type="SUPFAM" id="SSF53335">
    <property type="entry name" value="S-adenosyl-L-methionine-dependent methyltransferases"/>
    <property type="match status" value="1"/>
</dbReference>
<dbReference type="InterPro" id="IPR041497">
    <property type="entry name" value="Thump-like"/>
</dbReference>
<dbReference type="Pfam" id="PF18096">
    <property type="entry name" value="Thump_like"/>
    <property type="match status" value="1"/>
</dbReference>
<dbReference type="InterPro" id="IPR029063">
    <property type="entry name" value="SAM-dependent_MTases_sf"/>
</dbReference>
<dbReference type="Gene3D" id="3.40.50.150">
    <property type="entry name" value="Vaccinia Virus protein VP39"/>
    <property type="match status" value="1"/>
</dbReference>
<organism evidence="3 4">
    <name type="scientific">Parafrankia irregularis</name>
    <dbReference type="NCBI Taxonomy" id="795642"/>
    <lineage>
        <taxon>Bacteria</taxon>
        <taxon>Bacillati</taxon>
        <taxon>Actinomycetota</taxon>
        <taxon>Actinomycetes</taxon>
        <taxon>Frankiales</taxon>
        <taxon>Frankiaceae</taxon>
        <taxon>Parafrankia</taxon>
    </lineage>
</organism>
<feature type="domain" description="THUMP-like" evidence="2">
    <location>
        <begin position="429"/>
        <end position="506"/>
    </location>
</feature>
<feature type="region of interest" description="Disordered" evidence="1">
    <location>
        <begin position="296"/>
        <end position="374"/>
    </location>
</feature>
<accession>A0A0S4QWJ1</accession>
<feature type="compositionally biased region" description="Basic and acidic residues" evidence="1">
    <location>
        <begin position="218"/>
        <end position="227"/>
    </location>
</feature>
<protein>
    <recommendedName>
        <fullName evidence="2">THUMP-like domain-containing protein</fullName>
    </recommendedName>
</protein>
<feature type="region of interest" description="Disordered" evidence="1">
    <location>
        <begin position="166"/>
        <end position="191"/>
    </location>
</feature>
<reference evidence="4" key="1">
    <citation type="submission" date="2015-11" db="EMBL/GenBank/DDBJ databases">
        <authorList>
            <person name="Varghese N."/>
        </authorList>
    </citation>
    <scope>NUCLEOTIDE SEQUENCE [LARGE SCALE GENOMIC DNA]</scope>
    <source>
        <strain evidence="4">DSM 45899</strain>
    </source>
</reference>
<evidence type="ECO:0000313" key="4">
    <source>
        <dbReference type="Proteomes" id="UP000198802"/>
    </source>
</evidence>
<evidence type="ECO:0000259" key="2">
    <source>
        <dbReference type="Pfam" id="PF18096"/>
    </source>
</evidence>
<gene>
    <name evidence="3" type="ORF">Ga0074812_13473</name>
</gene>